<comment type="caution">
    <text evidence="1">The sequence shown here is derived from an EMBL/GenBank/DDBJ whole genome shotgun (WGS) entry which is preliminary data.</text>
</comment>
<sequence>MTAQISAYGRLVADVQSRTTSNGGNMALFVTIKFFMG</sequence>
<dbReference type="Proteomes" id="UP000041356">
    <property type="component" value="Unassembled WGS sequence"/>
</dbReference>
<dbReference type="AlphaFoldDB" id="A0A9P1PYQ8"/>
<organism evidence="1 2">
    <name type="scientific">Yersinia enterocolitica</name>
    <dbReference type="NCBI Taxonomy" id="630"/>
    <lineage>
        <taxon>Bacteria</taxon>
        <taxon>Pseudomonadati</taxon>
        <taxon>Pseudomonadota</taxon>
        <taxon>Gammaproteobacteria</taxon>
        <taxon>Enterobacterales</taxon>
        <taxon>Yersiniaceae</taxon>
        <taxon>Yersinia</taxon>
    </lineage>
</organism>
<accession>A0A9P1PYQ8</accession>
<dbReference type="EMBL" id="CPZF01000014">
    <property type="protein sequence ID" value="CNG45714.1"/>
    <property type="molecule type" value="Genomic_DNA"/>
</dbReference>
<proteinExistence type="predicted"/>
<reference evidence="1 2" key="1">
    <citation type="submission" date="2015-03" db="EMBL/GenBank/DDBJ databases">
        <authorList>
            <consortium name="Pathogen Informatics"/>
            <person name="Murphy D."/>
        </authorList>
    </citation>
    <scope>NUCLEOTIDE SEQUENCE [LARGE SCALE GENOMIC DNA]</scope>
    <source>
        <strain evidence="1 2">IP27818</strain>
    </source>
</reference>
<name>A0A9P1PYQ8_YEREN</name>
<gene>
    <name evidence="1" type="ORF">ERS137939_04082</name>
</gene>
<protein>
    <recommendedName>
        <fullName evidence="3">Single-stranded DNA-binding protein</fullName>
    </recommendedName>
</protein>
<evidence type="ECO:0008006" key="3">
    <source>
        <dbReference type="Google" id="ProtNLM"/>
    </source>
</evidence>
<evidence type="ECO:0000313" key="1">
    <source>
        <dbReference type="EMBL" id="CNG45714.1"/>
    </source>
</evidence>
<evidence type="ECO:0000313" key="2">
    <source>
        <dbReference type="Proteomes" id="UP000041356"/>
    </source>
</evidence>